<organism evidence="2 3">
    <name type="scientific">Symbiodinium necroappetens</name>
    <dbReference type="NCBI Taxonomy" id="1628268"/>
    <lineage>
        <taxon>Eukaryota</taxon>
        <taxon>Sar</taxon>
        <taxon>Alveolata</taxon>
        <taxon>Dinophyceae</taxon>
        <taxon>Suessiales</taxon>
        <taxon>Symbiodiniaceae</taxon>
        <taxon>Symbiodinium</taxon>
    </lineage>
</organism>
<evidence type="ECO:0000256" key="1">
    <source>
        <dbReference type="SAM" id="SignalP"/>
    </source>
</evidence>
<protein>
    <submittedName>
        <fullName evidence="2">OS5_229L protein</fullName>
    </submittedName>
</protein>
<feature type="signal peptide" evidence="1">
    <location>
        <begin position="1"/>
        <end position="19"/>
    </location>
</feature>
<dbReference type="PROSITE" id="PS51257">
    <property type="entry name" value="PROKAR_LIPOPROTEIN"/>
    <property type="match status" value="1"/>
</dbReference>
<evidence type="ECO:0000313" key="3">
    <source>
        <dbReference type="Proteomes" id="UP000601435"/>
    </source>
</evidence>
<dbReference type="Proteomes" id="UP000601435">
    <property type="component" value="Unassembled WGS sequence"/>
</dbReference>
<feature type="non-terminal residue" evidence="2">
    <location>
        <position position="1"/>
    </location>
</feature>
<gene>
    <name evidence="2" type="primary">OS5_229L</name>
    <name evidence="2" type="ORF">SNEC2469_LOCUS32850</name>
</gene>
<accession>A0A813C057</accession>
<comment type="caution">
    <text evidence="2">The sequence shown here is derived from an EMBL/GenBank/DDBJ whole genome shotgun (WGS) entry which is preliminary data.</text>
</comment>
<keyword evidence="3" id="KW-1185">Reference proteome</keyword>
<dbReference type="EMBL" id="CAJNJA010084489">
    <property type="protein sequence ID" value="CAE7937279.1"/>
    <property type="molecule type" value="Genomic_DNA"/>
</dbReference>
<dbReference type="OrthoDB" id="10259978at2759"/>
<evidence type="ECO:0000313" key="2">
    <source>
        <dbReference type="EMBL" id="CAE7937279.1"/>
    </source>
</evidence>
<name>A0A813C057_9DINO</name>
<reference evidence="2" key="1">
    <citation type="submission" date="2021-02" db="EMBL/GenBank/DDBJ databases">
        <authorList>
            <person name="Dougan E. K."/>
            <person name="Rhodes N."/>
            <person name="Thang M."/>
            <person name="Chan C."/>
        </authorList>
    </citation>
    <scope>NUCLEOTIDE SEQUENCE</scope>
</reference>
<feature type="chain" id="PRO_5033040393" evidence="1">
    <location>
        <begin position="20"/>
        <end position="211"/>
    </location>
</feature>
<dbReference type="AlphaFoldDB" id="A0A813C057"/>
<proteinExistence type="predicted"/>
<keyword evidence="1" id="KW-0732">Signal</keyword>
<sequence>MASLARLILLWSCVPPALAACDPSLSDSWWDAWRASGDAGGIRQVALTNRDRCAYIALIRRIRSESPSFRVLDIGAVGYPWSIHAGLTDVIFDFQATHSPNCFSRDDMIGAQNCCSSKGDACFDHLFTRERCCRGEQPIFLGLIDGDVTNTEGAGWASLFRLVQMTGKFDLVITSHLLEDLTDPTALVRQLPKVAHAGLVVVPCKFNELVR</sequence>